<keyword evidence="1" id="KW-0812">Transmembrane</keyword>
<sequence length="287" mass="30571">MKYRQSFDSPSGLASTAHASHSLINRNAWADDDDINRIHQKKTSFAWTSFFKCCFVGLLLAGIGLAIVLTFWLTSKTTATETLASTMGITSTSTSTTSTSTSTTTTETTTTTAATASITSNTCTSGWTGVTILYHCTSCPTIYPNAYYSYTYVAIANLTRISLVLREDVGCFAIDNVSVRSTAAPSVELISNNGFETGNLSSWTYCNPGGASVPGAGEVFNSLLCISLTLVPKSGSYFYCDGVVGYNDYLSQTFTTVIGQLYNVSFWLSNDAGNNNGTSAADILLSV</sequence>
<evidence type="ECO:0000256" key="1">
    <source>
        <dbReference type="SAM" id="Phobius"/>
    </source>
</evidence>
<reference evidence="3" key="1">
    <citation type="submission" date="2021-02" db="EMBL/GenBank/DDBJ databases">
        <authorList>
            <person name="Nowell W R."/>
        </authorList>
    </citation>
    <scope>NUCLEOTIDE SEQUENCE</scope>
</reference>
<dbReference type="EMBL" id="CAJNON010000441">
    <property type="protein sequence ID" value="CAF1264266.1"/>
    <property type="molecule type" value="Genomic_DNA"/>
</dbReference>
<dbReference type="Gene3D" id="2.60.120.260">
    <property type="entry name" value="Galactose-binding domain-like"/>
    <property type="match status" value="1"/>
</dbReference>
<accession>A0A819MI61</accession>
<evidence type="ECO:0000313" key="4">
    <source>
        <dbReference type="Proteomes" id="UP000663881"/>
    </source>
</evidence>
<evidence type="ECO:0000313" key="2">
    <source>
        <dbReference type="EMBL" id="CAF1264266.1"/>
    </source>
</evidence>
<dbReference type="EMBL" id="CAJOAY010002806">
    <property type="protein sequence ID" value="CAF3981217.1"/>
    <property type="molecule type" value="Genomic_DNA"/>
</dbReference>
<protein>
    <submittedName>
        <fullName evidence="3">Uncharacterized protein</fullName>
    </submittedName>
</protein>
<gene>
    <name evidence="3" type="ORF">OKA104_LOCUS28672</name>
    <name evidence="2" type="ORF">VCS650_LOCUS29049</name>
</gene>
<dbReference type="Proteomes" id="UP000663881">
    <property type="component" value="Unassembled WGS sequence"/>
</dbReference>
<feature type="transmembrane region" description="Helical" evidence="1">
    <location>
        <begin position="50"/>
        <end position="73"/>
    </location>
</feature>
<name>A0A819MI61_9BILA</name>
<keyword evidence="1" id="KW-1133">Transmembrane helix</keyword>
<dbReference type="OrthoDB" id="10034247at2759"/>
<comment type="caution">
    <text evidence="3">The sequence shown here is derived from an EMBL/GenBank/DDBJ whole genome shotgun (WGS) entry which is preliminary data.</text>
</comment>
<dbReference type="AlphaFoldDB" id="A0A819MI61"/>
<organism evidence="3 4">
    <name type="scientific">Adineta steineri</name>
    <dbReference type="NCBI Taxonomy" id="433720"/>
    <lineage>
        <taxon>Eukaryota</taxon>
        <taxon>Metazoa</taxon>
        <taxon>Spiralia</taxon>
        <taxon>Gnathifera</taxon>
        <taxon>Rotifera</taxon>
        <taxon>Eurotatoria</taxon>
        <taxon>Bdelloidea</taxon>
        <taxon>Adinetida</taxon>
        <taxon>Adinetidae</taxon>
        <taxon>Adineta</taxon>
    </lineage>
</organism>
<proteinExistence type="predicted"/>
<keyword evidence="1" id="KW-0472">Membrane</keyword>
<evidence type="ECO:0000313" key="3">
    <source>
        <dbReference type="EMBL" id="CAF3981217.1"/>
    </source>
</evidence>
<dbReference type="Proteomes" id="UP000663891">
    <property type="component" value="Unassembled WGS sequence"/>
</dbReference>